<dbReference type="InterPro" id="IPR008173">
    <property type="entry name" value="Adenylyl_cyclase_CyaB"/>
</dbReference>
<dbReference type="Gene3D" id="2.40.320.10">
    <property type="entry name" value="Hypothetical Protein Pfu-838710-001"/>
    <property type="match status" value="1"/>
</dbReference>
<protein>
    <recommendedName>
        <fullName evidence="1">CYTH domain-containing protein</fullName>
    </recommendedName>
</protein>
<dbReference type="OrthoDB" id="6159137at2759"/>
<evidence type="ECO:0000313" key="2">
    <source>
        <dbReference type="EMBL" id="KNC31806.1"/>
    </source>
</evidence>
<dbReference type="GO" id="GO:0016462">
    <property type="term" value="F:pyrophosphatase activity"/>
    <property type="evidence" value="ECO:0007669"/>
    <property type="project" value="UniProtKB-ARBA"/>
</dbReference>
<proteinExistence type="predicted"/>
<dbReference type="AlphaFoldDB" id="A0A0L0CHT2"/>
<dbReference type="STRING" id="7375.A0A0L0CHT2"/>
<dbReference type="InterPro" id="IPR023577">
    <property type="entry name" value="CYTH_domain"/>
</dbReference>
<reference evidence="2 3" key="1">
    <citation type="journal article" date="2015" name="Nat. Commun.">
        <title>Lucilia cuprina genome unlocks parasitic fly biology to underpin future interventions.</title>
        <authorList>
            <person name="Anstead C.A."/>
            <person name="Korhonen P.K."/>
            <person name="Young N.D."/>
            <person name="Hall R.S."/>
            <person name="Jex A.R."/>
            <person name="Murali S.C."/>
            <person name="Hughes D.S."/>
            <person name="Lee S.F."/>
            <person name="Perry T."/>
            <person name="Stroehlein A.J."/>
            <person name="Ansell B.R."/>
            <person name="Breugelmans B."/>
            <person name="Hofmann A."/>
            <person name="Qu J."/>
            <person name="Dugan S."/>
            <person name="Lee S.L."/>
            <person name="Chao H."/>
            <person name="Dinh H."/>
            <person name="Han Y."/>
            <person name="Doddapaneni H.V."/>
            <person name="Worley K.C."/>
            <person name="Muzny D.M."/>
            <person name="Ioannidis P."/>
            <person name="Waterhouse R.M."/>
            <person name="Zdobnov E.M."/>
            <person name="James P.J."/>
            <person name="Bagnall N.H."/>
            <person name="Kotze A.C."/>
            <person name="Gibbs R.A."/>
            <person name="Richards S."/>
            <person name="Batterham P."/>
            <person name="Gasser R.B."/>
        </authorList>
    </citation>
    <scope>NUCLEOTIDE SEQUENCE [LARGE SCALE GENOMIC DNA]</scope>
    <source>
        <strain evidence="2 3">LS</strain>
        <tissue evidence="2">Full body</tissue>
    </source>
</reference>
<dbReference type="Pfam" id="PF01928">
    <property type="entry name" value="CYTH"/>
    <property type="match status" value="1"/>
</dbReference>
<accession>A0A0L0CHT2</accession>
<dbReference type="Proteomes" id="UP000037069">
    <property type="component" value="Unassembled WGS sequence"/>
</dbReference>
<keyword evidence="3" id="KW-1185">Reference proteome</keyword>
<dbReference type="SMART" id="SM01118">
    <property type="entry name" value="CYTH"/>
    <property type="match status" value="1"/>
</dbReference>
<feature type="domain" description="CYTH" evidence="1">
    <location>
        <begin position="16"/>
        <end position="187"/>
    </location>
</feature>
<name>A0A0L0CHT2_LUCCU</name>
<comment type="caution">
    <text evidence="2">The sequence shown here is derived from an EMBL/GenBank/DDBJ whole genome shotgun (WGS) entry which is preliminary data.</text>
</comment>
<evidence type="ECO:0000313" key="3">
    <source>
        <dbReference type="Proteomes" id="UP000037069"/>
    </source>
</evidence>
<gene>
    <name evidence="2" type="ORF">FF38_12399</name>
</gene>
<dbReference type="PANTHER" id="PTHR21028:SF2">
    <property type="entry name" value="CYTH DOMAIN-CONTAINING PROTEIN"/>
    <property type="match status" value="1"/>
</dbReference>
<dbReference type="EMBL" id="JRES01000378">
    <property type="protein sequence ID" value="KNC31806.1"/>
    <property type="molecule type" value="Genomic_DNA"/>
</dbReference>
<dbReference type="SUPFAM" id="SSF55154">
    <property type="entry name" value="CYTH-like phosphatases"/>
    <property type="match status" value="1"/>
</dbReference>
<dbReference type="CDD" id="cd07890">
    <property type="entry name" value="CYTH-like_AC_IV-like"/>
    <property type="match status" value="1"/>
</dbReference>
<sequence>MDAKQQTQVAAVPADERNIEIKARIGSDEEFEKRVAIAKKLTNSDGELIVQRDVFFNSQSGRFKLRYLQPPARSQLVYYDRPDVAGPKLSKFNKTELDEPEVMEKILTQSNGVRGVLSKKRYLFMYERTRIHLDKVEDLGNFMEFEVCLLPEQTIEEGQAVADKLIKEFGIKTEDLMTGAYFDELKK</sequence>
<evidence type="ECO:0000259" key="1">
    <source>
        <dbReference type="PROSITE" id="PS51707"/>
    </source>
</evidence>
<dbReference type="PROSITE" id="PS51707">
    <property type="entry name" value="CYTH"/>
    <property type="match status" value="1"/>
</dbReference>
<dbReference type="OMA" id="TRIHMDE"/>
<organism evidence="2 3">
    <name type="scientific">Lucilia cuprina</name>
    <name type="common">Green bottle fly</name>
    <name type="synonym">Australian sheep blowfly</name>
    <dbReference type="NCBI Taxonomy" id="7375"/>
    <lineage>
        <taxon>Eukaryota</taxon>
        <taxon>Metazoa</taxon>
        <taxon>Ecdysozoa</taxon>
        <taxon>Arthropoda</taxon>
        <taxon>Hexapoda</taxon>
        <taxon>Insecta</taxon>
        <taxon>Pterygota</taxon>
        <taxon>Neoptera</taxon>
        <taxon>Endopterygota</taxon>
        <taxon>Diptera</taxon>
        <taxon>Brachycera</taxon>
        <taxon>Muscomorpha</taxon>
        <taxon>Oestroidea</taxon>
        <taxon>Calliphoridae</taxon>
        <taxon>Luciliinae</taxon>
        <taxon>Lucilia</taxon>
    </lineage>
</organism>
<dbReference type="InterPro" id="IPR033469">
    <property type="entry name" value="CYTH-like_dom_sf"/>
</dbReference>
<dbReference type="PANTHER" id="PTHR21028">
    <property type="entry name" value="SI:CH211-156B7.4"/>
    <property type="match status" value="1"/>
</dbReference>